<dbReference type="Pfam" id="PF00005">
    <property type="entry name" value="ABC_tran"/>
    <property type="match status" value="1"/>
</dbReference>
<evidence type="ECO:0000256" key="7">
    <source>
        <dbReference type="SAM" id="Phobius"/>
    </source>
</evidence>
<evidence type="ECO:0000256" key="2">
    <source>
        <dbReference type="ARBA" id="ARBA00022692"/>
    </source>
</evidence>
<dbReference type="Pfam" id="PF00664">
    <property type="entry name" value="ABC_membrane"/>
    <property type="match status" value="1"/>
</dbReference>
<evidence type="ECO:0000256" key="1">
    <source>
        <dbReference type="ARBA" id="ARBA00004651"/>
    </source>
</evidence>
<comment type="caution">
    <text evidence="10">The sequence shown here is derived from an EMBL/GenBank/DDBJ whole genome shotgun (WGS) entry which is preliminary data.</text>
</comment>
<evidence type="ECO:0000313" key="11">
    <source>
        <dbReference type="Proteomes" id="UP001524642"/>
    </source>
</evidence>
<dbReference type="InterPro" id="IPR003439">
    <property type="entry name" value="ABC_transporter-like_ATP-bd"/>
</dbReference>
<dbReference type="InterPro" id="IPR003593">
    <property type="entry name" value="AAA+_ATPase"/>
</dbReference>
<reference evidence="10 11" key="1">
    <citation type="submission" date="2022-06" db="EMBL/GenBank/DDBJ databases">
        <title>Roseomonas CN29.</title>
        <authorList>
            <person name="Cheng Y."/>
            <person name="He X."/>
        </authorList>
    </citation>
    <scope>NUCLEOTIDE SEQUENCE [LARGE SCALE GENOMIC DNA]</scope>
    <source>
        <strain evidence="10 11">CN29</strain>
    </source>
</reference>
<keyword evidence="3" id="KW-0547">Nucleotide-binding</keyword>
<dbReference type="SUPFAM" id="SSF90123">
    <property type="entry name" value="ABC transporter transmembrane region"/>
    <property type="match status" value="1"/>
</dbReference>
<feature type="domain" description="ABC transporter" evidence="8">
    <location>
        <begin position="346"/>
        <end position="553"/>
    </location>
</feature>
<gene>
    <name evidence="10" type="primary">cydD</name>
    <name evidence="10" type="ORF">NRP21_25095</name>
</gene>
<dbReference type="Proteomes" id="UP001524642">
    <property type="component" value="Unassembled WGS sequence"/>
</dbReference>
<evidence type="ECO:0000256" key="6">
    <source>
        <dbReference type="ARBA" id="ARBA00023136"/>
    </source>
</evidence>
<protein>
    <submittedName>
        <fullName evidence="10">Thiol reductant ABC exporter subunit CydD</fullName>
    </submittedName>
</protein>
<evidence type="ECO:0000259" key="9">
    <source>
        <dbReference type="PROSITE" id="PS50929"/>
    </source>
</evidence>
<evidence type="ECO:0000256" key="5">
    <source>
        <dbReference type="ARBA" id="ARBA00022989"/>
    </source>
</evidence>
<name>A0ABT1XB33_9PROT</name>
<evidence type="ECO:0000256" key="3">
    <source>
        <dbReference type="ARBA" id="ARBA00022741"/>
    </source>
</evidence>
<dbReference type="PANTHER" id="PTHR24221">
    <property type="entry name" value="ATP-BINDING CASSETTE SUB-FAMILY B"/>
    <property type="match status" value="1"/>
</dbReference>
<keyword evidence="5 7" id="KW-1133">Transmembrane helix</keyword>
<keyword evidence="2 7" id="KW-0812">Transmembrane</keyword>
<dbReference type="InterPro" id="IPR039421">
    <property type="entry name" value="Type_1_exporter"/>
</dbReference>
<feature type="domain" description="ABC transmembrane type-1" evidence="9">
    <location>
        <begin position="32"/>
        <end position="315"/>
    </location>
</feature>
<dbReference type="NCBIfam" id="TIGR02857">
    <property type="entry name" value="CydD"/>
    <property type="match status" value="1"/>
</dbReference>
<dbReference type="EMBL" id="JANJOU010000032">
    <property type="protein sequence ID" value="MCR0985331.1"/>
    <property type="molecule type" value="Genomic_DNA"/>
</dbReference>
<keyword evidence="11" id="KW-1185">Reference proteome</keyword>
<dbReference type="InterPro" id="IPR036640">
    <property type="entry name" value="ABC1_TM_sf"/>
</dbReference>
<dbReference type="InterPro" id="IPR017871">
    <property type="entry name" value="ABC_transporter-like_CS"/>
</dbReference>
<sequence length="553" mass="56858">MSHPLPDKQRKARRQAWLKEAARAGGRWNGSATGLLCLDGVAAIGFAAALAGGLASIGQGVGAAWPWLALGVVAATGRGVFGSLSLRAGGEAARRAKAALRRRVVVASLGIPAGERPPVGSLMTSAVDEVEALDGYIARFLPARRAAALVPFLILGATAIASPFSAGILAFTLIPFVLALALAGGAAADEARRQFDALSRLSALFADRVRGLPTILAFQAEAEETARLAGAADELRRRTVGVLRVAFLSSGALEFFAALSVALVAVYAGFNLLGLLPFPAPEALDLPRAFFVLALAPEFYAPMRRLAAAYHDKQAAETAADRLEALEAMARTPAGGARPIPRAPAIRFQGVAVRYPGEDRAAVEGFGLDMAPGEVVALLGPSGSGKTSLLNLLLGLAPLTEGEVLVDGLALSEAGSFAPSIAWMGQAPLIVPGSIAANVALSRQDASAGEIARAVEQAGLDAVLRARPGGLDAVLDERGGGLSGGERRRIALARALLKDAPILLLDEPTAHLDAAAEAALIPVIREGAKGRTTIIATHSERLAALADRVVRLG</sequence>
<feature type="transmembrane region" description="Helical" evidence="7">
    <location>
        <begin position="64"/>
        <end position="86"/>
    </location>
</feature>
<dbReference type="PROSITE" id="PS50929">
    <property type="entry name" value="ABC_TM1F"/>
    <property type="match status" value="1"/>
</dbReference>
<evidence type="ECO:0000313" key="10">
    <source>
        <dbReference type="EMBL" id="MCR0985331.1"/>
    </source>
</evidence>
<comment type="subcellular location">
    <subcellularLocation>
        <location evidence="1">Cell membrane</location>
        <topology evidence="1">Multi-pass membrane protein</topology>
    </subcellularLocation>
</comment>
<accession>A0ABT1XB33</accession>
<dbReference type="PROSITE" id="PS50893">
    <property type="entry name" value="ABC_TRANSPORTER_2"/>
    <property type="match status" value="1"/>
</dbReference>
<dbReference type="InterPro" id="IPR027417">
    <property type="entry name" value="P-loop_NTPase"/>
</dbReference>
<proteinExistence type="predicted"/>
<dbReference type="PROSITE" id="PS00211">
    <property type="entry name" value="ABC_TRANSPORTER_1"/>
    <property type="match status" value="1"/>
</dbReference>
<dbReference type="SMART" id="SM00382">
    <property type="entry name" value="AAA"/>
    <property type="match status" value="1"/>
</dbReference>
<dbReference type="InterPro" id="IPR014216">
    <property type="entry name" value="ABC_transptr_CydD"/>
</dbReference>
<feature type="transmembrane region" description="Helical" evidence="7">
    <location>
        <begin position="245"/>
        <end position="266"/>
    </location>
</feature>
<feature type="transmembrane region" description="Helical" evidence="7">
    <location>
        <begin position="146"/>
        <end position="162"/>
    </location>
</feature>
<keyword evidence="4" id="KW-0067">ATP-binding</keyword>
<keyword evidence="6 7" id="KW-0472">Membrane</keyword>
<evidence type="ECO:0000259" key="8">
    <source>
        <dbReference type="PROSITE" id="PS50893"/>
    </source>
</evidence>
<feature type="transmembrane region" description="Helical" evidence="7">
    <location>
        <begin position="168"/>
        <end position="188"/>
    </location>
</feature>
<dbReference type="CDD" id="cd18584">
    <property type="entry name" value="ABC_6TM_AarD_CydD"/>
    <property type="match status" value="1"/>
</dbReference>
<dbReference type="SUPFAM" id="SSF52540">
    <property type="entry name" value="P-loop containing nucleoside triphosphate hydrolases"/>
    <property type="match status" value="1"/>
</dbReference>
<dbReference type="PANTHER" id="PTHR24221:SF590">
    <property type="entry name" value="COMPONENT LINKED WITH THE ASSEMBLY OF CYTOCHROME' TRANSPORT TRANSMEMBRANE ATP-BINDING PROTEIN ABC TRANSPORTER CYDD-RELATED"/>
    <property type="match status" value="1"/>
</dbReference>
<dbReference type="InterPro" id="IPR011527">
    <property type="entry name" value="ABC1_TM_dom"/>
</dbReference>
<dbReference type="RefSeq" id="WP_257718984.1">
    <property type="nucleotide sequence ID" value="NZ_JANJOU010000032.1"/>
</dbReference>
<evidence type="ECO:0000256" key="4">
    <source>
        <dbReference type="ARBA" id="ARBA00022840"/>
    </source>
</evidence>
<dbReference type="Gene3D" id="1.20.1560.10">
    <property type="entry name" value="ABC transporter type 1, transmembrane domain"/>
    <property type="match status" value="1"/>
</dbReference>
<feature type="transmembrane region" description="Helical" evidence="7">
    <location>
        <begin position="35"/>
        <end position="58"/>
    </location>
</feature>
<organism evidence="10 11">
    <name type="scientific">Roseomonas populi</name>
    <dbReference type="NCBI Taxonomy" id="3121582"/>
    <lineage>
        <taxon>Bacteria</taxon>
        <taxon>Pseudomonadati</taxon>
        <taxon>Pseudomonadota</taxon>
        <taxon>Alphaproteobacteria</taxon>
        <taxon>Acetobacterales</taxon>
        <taxon>Roseomonadaceae</taxon>
        <taxon>Roseomonas</taxon>
    </lineage>
</organism>
<dbReference type="Gene3D" id="3.40.50.300">
    <property type="entry name" value="P-loop containing nucleotide triphosphate hydrolases"/>
    <property type="match status" value="1"/>
</dbReference>